<dbReference type="OrthoDB" id="108413at2759"/>
<organism evidence="1 2">
    <name type="scientific">Phytophthora megakarya</name>
    <dbReference type="NCBI Taxonomy" id="4795"/>
    <lineage>
        <taxon>Eukaryota</taxon>
        <taxon>Sar</taxon>
        <taxon>Stramenopiles</taxon>
        <taxon>Oomycota</taxon>
        <taxon>Peronosporomycetes</taxon>
        <taxon>Peronosporales</taxon>
        <taxon>Peronosporaceae</taxon>
        <taxon>Phytophthora</taxon>
    </lineage>
</organism>
<dbReference type="AlphaFoldDB" id="A0A225VJB9"/>
<accession>A0A225VJB9</accession>
<evidence type="ECO:0000313" key="2">
    <source>
        <dbReference type="Proteomes" id="UP000198211"/>
    </source>
</evidence>
<evidence type="ECO:0008006" key="3">
    <source>
        <dbReference type="Google" id="ProtNLM"/>
    </source>
</evidence>
<gene>
    <name evidence="1" type="ORF">PHMEG_00023448</name>
</gene>
<dbReference type="Proteomes" id="UP000198211">
    <property type="component" value="Unassembled WGS sequence"/>
</dbReference>
<sequence length="151" mass="17457">MPSIPPRSLTAALFVADDGDYFQCRLCFSRRKQARGTGYLNLLEHLVRRHGETDEDGSLDVFVKTNDFSLTMYPWLAWTIMENRELSMCEKNKTRKYTSVKPVSVKYLKTRINRVEKLVRDRIQSQLSGKQAGFGFDAWTEDGTHFIDIIA</sequence>
<proteinExistence type="predicted"/>
<reference evidence="2" key="1">
    <citation type="submission" date="2017-03" db="EMBL/GenBank/DDBJ databases">
        <title>Phytopthora megakarya and P. palmivora, two closely related causual agents of cacao black pod achieved similar genome size and gene model numbers by different mechanisms.</title>
        <authorList>
            <person name="Ali S."/>
            <person name="Shao J."/>
            <person name="Larry D.J."/>
            <person name="Kronmiller B."/>
            <person name="Shen D."/>
            <person name="Strem M.D."/>
            <person name="Melnick R.L."/>
            <person name="Guiltinan M.J."/>
            <person name="Tyler B.M."/>
            <person name="Meinhardt L.W."/>
            <person name="Bailey B.A."/>
        </authorList>
    </citation>
    <scope>NUCLEOTIDE SEQUENCE [LARGE SCALE GENOMIC DNA]</scope>
    <source>
        <strain evidence="2">zdho120</strain>
    </source>
</reference>
<comment type="caution">
    <text evidence="1">The sequence shown here is derived from an EMBL/GenBank/DDBJ whole genome shotgun (WGS) entry which is preliminary data.</text>
</comment>
<evidence type="ECO:0000313" key="1">
    <source>
        <dbReference type="EMBL" id="OWZ04620.1"/>
    </source>
</evidence>
<dbReference type="PANTHER" id="PTHR40866">
    <property type="entry name" value="BED-TYPE DOMAIN-CONTAINING PROTEIN"/>
    <property type="match status" value="1"/>
</dbReference>
<protein>
    <recommendedName>
        <fullName evidence="3">BED-type domain-containing protein</fullName>
    </recommendedName>
</protein>
<dbReference type="PANTHER" id="PTHR40866:SF1">
    <property type="entry name" value="BED-TYPE DOMAIN-CONTAINING PROTEIN"/>
    <property type="match status" value="1"/>
</dbReference>
<dbReference type="EMBL" id="NBNE01004865">
    <property type="protein sequence ID" value="OWZ04620.1"/>
    <property type="molecule type" value="Genomic_DNA"/>
</dbReference>
<keyword evidence="2" id="KW-1185">Reference proteome</keyword>
<name>A0A225VJB9_9STRA</name>